<organism evidence="2 3">
    <name type="scientific">Vespula pensylvanica</name>
    <name type="common">Western yellow jacket</name>
    <name type="synonym">Wasp</name>
    <dbReference type="NCBI Taxonomy" id="30213"/>
    <lineage>
        <taxon>Eukaryota</taxon>
        <taxon>Metazoa</taxon>
        <taxon>Ecdysozoa</taxon>
        <taxon>Arthropoda</taxon>
        <taxon>Hexapoda</taxon>
        <taxon>Insecta</taxon>
        <taxon>Pterygota</taxon>
        <taxon>Neoptera</taxon>
        <taxon>Endopterygota</taxon>
        <taxon>Hymenoptera</taxon>
        <taxon>Apocrita</taxon>
        <taxon>Aculeata</taxon>
        <taxon>Vespoidea</taxon>
        <taxon>Vespidae</taxon>
        <taxon>Vespinae</taxon>
        <taxon>Vespula</taxon>
    </lineage>
</organism>
<feature type="compositionally biased region" description="Acidic residues" evidence="1">
    <location>
        <begin position="113"/>
        <end position="131"/>
    </location>
</feature>
<feature type="compositionally biased region" description="Polar residues" evidence="1">
    <location>
        <begin position="52"/>
        <end position="61"/>
    </location>
</feature>
<feature type="region of interest" description="Disordered" evidence="1">
    <location>
        <begin position="1"/>
        <end position="65"/>
    </location>
</feature>
<proteinExistence type="predicted"/>
<feature type="compositionally biased region" description="Basic and acidic residues" evidence="1">
    <location>
        <begin position="30"/>
        <end position="39"/>
    </location>
</feature>
<name>A0A834NBD9_VESPE</name>
<dbReference type="EMBL" id="JACSDY010000017">
    <property type="protein sequence ID" value="KAF7401944.1"/>
    <property type="molecule type" value="Genomic_DNA"/>
</dbReference>
<feature type="region of interest" description="Disordered" evidence="1">
    <location>
        <begin position="110"/>
        <end position="131"/>
    </location>
</feature>
<dbReference type="AlphaFoldDB" id="A0A834NBD9"/>
<gene>
    <name evidence="2" type="ORF">H0235_015280</name>
</gene>
<feature type="compositionally biased region" description="Basic and acidic residues" evidence="1">
    <location>
        <begin position="1"/>
        <end position="14"/>
    </location>
</feature>
<dbReference type="Proteomes" id="UP000600918">
    <property type="component" value="Unassembled WGS sequence"/>
</dbReference>
<evidence type="ECO:0000313" key="3">
    <source>
        <dbReference type="Proteomes" id="UP000600918"/>
    </source>
</evidence>
<reference evidence="2" key="1">
    <citation type="journal article" date="2020" name="G3 (Bethesda)">
        <title>High-Quality Assemblies for Three Invasive Social Wasps from the &lt;i&gt;Vespula&lt;/i&gt; Genus.</title>
        <authorList>
            <person name="Harrop T.W.R."/>
            <person name="Guhlin J."/>
            <person name="McLaughlin G.M."/>
            <person name="Permina E."/>
            <person name="Stockwell P."/>
            <person name="Gilligan J."/>
            <person name="Le Lec M.F."/>
            <person name="Gruber M.A.M."/>
            <person name="Quinn O."/>
            <person name="Lovegrove M."/>
            <person name="Duncan E.J."/>
            <person name="Remnant E.J."/>
            <person name="Van Eeckhoven J."/>
            <person name="Graham B."/>
            <person name="Knapp R.A."/>
            <person name="Langford K.W."/>
            <person name="Kronenberg Z."/>
            <person name="Press M.O."/>
            <person name="Eacker S.M."/>
            <person name="Wilson-Rankin E.E."/>
            <person name="Purcell J."/>
            <person name="Lester P.J."/>
            <person name="Dearden P.K."/>
        </authorList>
    </citation>
    <scope>NUCLEOTIDE SEQUENCE</scope>
    <source>
        <strain evidence="2">Volc-1</strain>
    </source>
</reference>
<protein>
    <submittedName>
        <fullName evidence="2">Uncharacterized protein</fullName>
    </submittedName>
</protein>
<comment type="caution">
    <text evidence="2">The sequence shown here is derived from an EMBL/GenBank/DDBJ whole genome shotgun (WGS) entry which is preliminary data.</text>
</comment>
<accession>A0A834NBD9</accession>
<evidence type="ECO:0000313" key="2">
    <source>
        <dbReference type="EMBL" id="KAF7401944.1"/>
    </source>
</evidence>
<keyword evidence="3" id="KW-1185">Reference proteome</keyword>
<evidence type="ECO:0000256" key="1">
    <source>
        <dbReference type="SAM" id="MobiDB-lite"/>
    </source>
</evidence>
<sequence>MPEREEKTTFRRDIGGYGDSVEGDLGKGVGMEEKVEENGGKGQFRNSRSRSNDSCASNETSFEIEPSRKSANLLPVGWSVVNCRSTACGHGTPPTWTAPTVAVALAVEVEKEEKEEDEEVEEEMEEDEEVG</sequence>